<evidence type="ECO:0000256" key="1">
    <source>
        <dbReference type="ARBA" id="ARBA00022737"/>
    </source>
</evidence>
<name>A0A1T4Q684_9BACT</name>
<dbReference type="InterPro" id="IPR011990">
    <property type="entry name" value="TPR-like_helical_dom_sf"/>
</dbReference>
<dbReference type="RefSeq" id="WP_025071315.1">
    <property type="nucleotide sequence ID" value="NZ_FUXK01000019.1"/>
</dbReference>
<dbReference type="Gene3D" id="1.25.40.10">
    <property type="entry name" value="Tetratricopeptide repeat domain"/>
    <property type="match status" value="2"/>
</dbReference>
<feature type="signal peptide" evidence="3">
    <location>
        <begin position="1"/>
        <end position="20"/>
    </location>
</feature>
<dbReference type="Proteomes" id="UP000190065">
    <property type="component" value="Unassembled WGS sequence"/>
</dbReference>
<dbReference type="EMBL" id="FUXK01000019">
    <property type="protein sequence ID" value="SJZ99194.1"/>
    <property type="molecule type" value="Genomic_DNA"/>
</dbReference>
<dbReference type="AlphaFoldDB" id="A0A1T4Q684"/>
<dbReference type="PANTHER" id="PTHR44858">
    <property type="entry name" value="TETRATRICOPEPTIDE REPEAT PROTEIN 6"/>
    <property type="match status" value="1"/>
</dbReference>
<sequence>MRNKIVLTLFAVLMVITVSAQPAATQKAAKAVFSLTTFNAAGDIIASAHGTFVSSQGEAIAPWKPFVGATRAVVIDATGTEHPVVAMIGANELYDVCKFTIEHSTPTVPLAPQAATKTAWLLPYSVQKAKPLPLTIQRIEQFNERFNYYVFNPSTLSAQQVGCPVVNAQGQLCGLLQTTSDGTFTAVDARFAAEMQANSLALSNATLRTCAIRPALPASLDDATVALLMSANLTDSLTHQSLIDAFIHQFPAAKEGYTNKALSLVDAGKDEEAEKVMQTALEKVERKDEAYSEYAKVILQKQIHYPNRAFAPWSLDKALQAAEKAATIQPLPQYIHQQAQIYYAKQDYQKACDLFMQLTHTPLRSGELFYEASQCKRMLHAPITEALALLDSAVAVCPRPLNSIASTYLLARGATYQEMGQYRLAVKDYNTYDSIAQGPSRYRDFYYQRYQCELKIKQFQQALNDLARTILLNPEEPVYYAEMASLCLRVKRNEDAEQAALRCTEIATDYADGFLLLGIARQELGKPEEARKALLRAKELGDKRADEYLKKK</sequence>
<evidence type="ECO:0000313" key="4">
    <source>
        <dbReference type="EMBL" id="SJZ99194.1"/>
    </source>
</evidence>
<dbReference type="eggNOG" id="COG0457">
    <property type="taxonomic scope" value="Bacteria"/>
</dbReference>
<dbReference type="STRING" id="28136.SAMN02745202_01711"/>
<gene>
    <name evidence="4" type="ORF">SAMN02745202_01711</name>
</gene>
<feature type="chain" id="PRO_5010572348" evidence="3">
    <location>
        <begin position="21"/>
        <end position="552"/>
    </location>
</feature>
<dbReference type="eggNOG" id="COG0265">
    <property type="taxonomic scope" value="Bacteria"/>
</dbReference>
<evidence type="ECO:0000256" key="2">
    <source>
        <dbReference type="ARBA" id="ARBA00022803"/>
    </source>
</evidence>
<organism evidence="4 5">
    <name type="scientific">Segatella oulorum</name>
    <dbReference type="NCBI Taxonomy" id="28136"/>
    <lineage>
        <taxon>Bacteria</taxon>
        <taxon>Pseudomonadati</taxon>
        <taxon>Bacteroidota</taxon>
        <taxon>Bacteroidia</taxon>
        <taxon>Bacteroidales</taxon>
        <taxon>Prevotellaceae</taxon>
        <taxon>Segatella</taxon>
    </lineage>
</organism>
<proteinExistence type="predicted"/>
<keyword evidence="3" id="KW-0732">Signal</keyword>
<dbReference type="SUPFAM" id="SSF48452">
    <property type="entry name" value="TPR-like"/>
    <property type="match status" value="2"/>
</dbReference>
<reference evidence="4 5" key="1">
    <citation type="submission" date="2017-02" db="EMBL/GenBank/DDBJ databases">
        <authorList>
            <person name="Peterson S.W."/>
        </authorList>
    </citation>
    <scope>NUCLEOTIDE SEQUENCE [LARGE SCALE GENOMIC DNA]</scope>
    <source>
        <strain evidence="4 5">ATCC 43324</strain>
    </source>
</reference>
<dbReference type="InterPro" id="IPR050498">
    <property type="entry name" value="Ycf3"/>
</dbReference>
<evidence type="ECO:0000313" key="5">
    <source>
        <dbReference type="Proteomes" id="UP000190065"/>
    </source>
</evidence>
<dbReference type="PANTHER" id="PTHR44858:SF1">
    <property type="entry name" value="UDP-N-ACETYLGLUCOSAMINE--PEPTIDE N-ACETYLGLUCOSAMINYLTRANSFERASE SPINDLY-RELATED"/>
    <property type="match status" value="1"/>
</dbReference>
<dbReference type="SMART" id="SM00028">
    <property type="entry name" value="TPR"/>
    <property type="match status" value="4"/>
</dbReference>
<dbReference type="GO" id="GO:0009279">
    <property type="term" value="C:cell outer membrane"/>
    <property type="evidence" value="ECO:0007669"/>
    <property type="project" value="TreeGrafter"/>
</dbReference>
<protein>
    <submittedName>
        <fullName evidence="4">Uncharacterized protein</fullName>
    </submittedName>
</protein>
<keyword evidence="1" id="KW-0677">Repeat</keyword>
<keyword evidence="2" id="KW-0802">TPR repeat</keyword>
<evidence type="ECO:0000256" key="3">
    <source>
        <dbReference type="SAM" id="SignalP"/>
    </source>
</evidence>
<accession>A0A1T4Q684</accession>
<dbReference type="GO" id="GO:0046813">
    <property type="term" value="P:receptor-mediated virion attachment to host cell"/>
    <property type="evidence" value="ECO:0007669"/>
    <property type="project" value="TreeGrafter"/>
</dbReference>
<dbReference type="InterPro" id="IPR019734">
    <property type="entry name" value="TPR_rpt"/>
</dbReference>